<protein>
    <submittedName>
        <fullName evidence="1">Uncharacterized protein</fullName>
    </submittedName>
</protein>
<gene>
    <name evidence="1" type="ORF">L2E82_06519</name>
</gene>
<proteinExistence type="predicted"/>
<dbReference type="Proteomes" id="UP001055811">
    <property type="component" value="Linkage Group LG01"/>
</dbReference>
<organism evidence="1 2">
    <name type="scientific">Cichorium intybus</name>
    <name type="common">Chicory</name>
    <dbReference type="NCBI Taxonomy" id="13427"/>
    <lineage>
        <taxon>Eukaryota</taxon>
        <taxon>Viridiplantae</taxon>
        <taxon>Streptophyta</taxon>
        <taxon>Embryophyta</taxon>
        <taxon>Tracheophyta</taxon>
        <taxon>Spermatophyta</taxon>
        <taxon>Magnoliopsida</taxon>
        <taxon>eudicotyledons</taxon>
        <taxon>Gunneridae</taxon>
        <taxon>Pentapetalae</taxon>
        <taxon>asterids</taxon>
        <taxon>campanulids</taxon>
        <taxon>Asterales</taxon>
        <taxon>Asteraceae</taxon>
        <taxon>Cichorioideae</taxon>
        <taxon>Cichorieae</taxon>
        <taxon>Cichoriinae</taxon>
        <taxon>Cichorium</taxon>
    </lineage>
</organism>
<evidence type="ECO:0000313" key="2">
    <source>
        <dbReference type="Proteomes" id="UP001055811"/>
    </source>
</evidence>
<accession>A0ACB9HAQ3</accession>
<reference evidence="2" key="1">
    <citation type="journal article" date="2022" name="Mol. Ecol. Resour.">
        <title>The genomes of chicory, endive, great burdock and yacon provide insights into Asteraceae palaeo-polyploidization history and plant inulin production.</title>
        <authorList>
            <person name="Fan W."/>
            <person name="Wang S."/>
            <person name="Wang H."/>
            <person name="Wang A."/>
            <person name="Jiang F."/>
            <person name="Liu H."/>
            <person name="Zhao H."/>
            <person name="Xu D."/>
            <person name="Zhang Y."/>
        </authorList>
    </citation>
    <scope>NUCLEOTIDE SEQUENCE [LARGE SCALE GENOMIC DNA]</scope>
    <source>
        <strain evidence="2">cv. Punajuju</strain>
    </source>
</reference>
<name>A0ACB9HAQ3_CICIN</name>
<sequence>MPPKDCIGEEMVGSRGRDGSAKPRRLSKRSCATSSLQPPDGRVVAEKGASSGCRGWSQVAGDDGVSGGRRWSLLLAIIVAGDDGVTGEETPLGNAVAGAPDHASGIDFGVMSR</sequence>
<keyword evidence="2" id="KW-1185">Reference proteome</keyword>
<comment type="caution">
    <text evidence="1">The sequence shown here is derived from an EMBL/GenBank/DDBJ whole genome shotgun (WGS) entry which is preliminary data.</text>
</comment>
<reference evidence="1 2" key="2">
    <citation type="journal article" date="2022" name="Mol. Ecol. Resour.">
        <title>The genomes of chicory, endive, great burdock and yacon provide insights into Asteraceae paleo-polyploidization history and plant inulin production.</title>
        <authorList>
            <person name="Fan W."/>
            <person name="Wang S."/>
            <person name="Wang H."/>
            <person name="Wang A."/>
            <person name="Jiang F."/>
            <person name="Liu H."/>
            <person name="Zhao H."/>
            <person name="Xu D."/>
            <person name="Zhang Y."/>
        </authorList>
    </citation>
    <scope>NUCLEOTIDE SEQUENCE [LARGE SCALE GENOMIC DNA]</scope>
    <source>
        <strain evidence="2">cv. Punajuju</strain>
        <tissue evidence="1">Leaves</tissue>
    </source>
</reference>
<dbReference type="EMBL" id="CM042009">
    <property type="protein sequence ID" value="KAI3792632.1"/>
    <property type="molecule type" value="Genomic_DNA"/>
</dbReference>
<evidence type="ECO:0000313" key="1">
    <source>
        <dbReference type="EMBL" id="KAI3792632.1"/>
    </source>
</evidence>